<gene>
    <name evidence="2" type="ORF">SMa1658</name>
</gene>
<reference evidence="2 3" key="1">
    <citation type="journal article" date="2001" name="Proc. Natl. Acad. Sci. U.S.A.">
        <title>Nucleotide sequence and predicted functions of the entire Sinorhizobium meliloti pSymA megaplasmid.</title>
        <authorList>
            <person name="Barnett M.J."/>
            <person name="Fisher R.F."/>
            <person name="Jones T."/>
            <person name="Komp C."/>
            <person name="Abola A.P."/>
            <person name="Barloy-Hubler F."/>
            <person name="Bowser L."/>
            <person name="Capela D."/>
            <person name="Galibert F."/>
            <person name="Gouzy J."/>
            <person name="Gurjal M."/>
            <person name="Hong A."/>
            <person name="Huizar L."/>
            <person name="Hyman R.W."/>
            <person name="Kahn D."/>
            <person name="Kahn M.L."/>
            <person name="Kalman S."/>
            <person name="Keating D.H."/>
            <person name="Palm C."/>
            <person name="Peck M.C."/>
            <person name="Surzycki R."/>
            <person name="Wells D.H."/>
            <person name="Yeh K.-C."/>
            <person name="Davis R.W."/>
            <person name="Federspiel N.A."/>
            <person name="Long S.R."/>
        </authorList>
    </citation>
    <scope>NUCLEOTIDE SEQUENCE [LARGE SCALE GENOMIC DNA]</scope>
    <source>
        <strain evidence="2 3">1021</strain>
        <plasmid evidence="3">Plasmid pSymA</plasmid>
    </source>
</reference>
<dbReference type="Proteomes" id="UP000001976">
    <property type="component" value="Plasmid pSymA"/>
</dbReference>
<reference evidence="3" key="2">
    <citation type="journal article" date="2001" name="Science">
        <title>The composite genome of the legume symbiont Sinorhizobium meliloti.</title>
        <authorList>
            <person name="Galibert F."/>
            <person name="Finan T.M."/>
            <person name="Long S.R."/>
            <person name="Puehler A."/>
            <person name="Abola P."/>
            <person name="Ampe F."/>
            <person name="Barloy-Hubler F."/>
            <person name="Barnett M.J."/>
            <person name="Becker A."/>
            <person name="Boistard P."/>
            <person name="Bothe G."/>
            <person name="Boutry M."/>
            <person name="Bowser L."/>
            <person name="Buhrmester J."/>
            <person name="Cadieu E."/>
            <person name="Capela D."/>
            <person name="Chain P."/>
            <person name="Cowie A."/>
            <person name="Davis R.W."/>
            <person name="Dreano S."/>
            <person name="Federspiel N.A."/>
            <person name="Fisher R.F."/>
            <person name="Gloux S."/>
            <person name="Godrie T."/>
            <person name="Goffeau A."/>
            <person name="Golding B."/>
            <person name="Gouzy J."/>
            <person name="Gurjal M."/>
            <person name="Hernandez-Lucas I."/>
            <person name="Hong A."/>
            <person name="Huizar L."/>
            <person name="Hyman R.W."/>
            <person name="Jones T."/>
            <person name="Kahn D."/>
            <person name="Kahn M.L."/>
            <person name="Kalman S."/>
            <person name="Keating D.H."/>
            <person name="Kiss E."/>
            <person name="Komp C."/>
            <person name="Lelaure V."/>
            <person name="Masuy D."/>
            <person name="Palm C."/>
            <person name="Peck M.C."/>
            <person name="Pohl T.M."/>
            <person name="Portetelle D."/>
            <person name="Purnelle B."/>
            <person name="Ramsperger U."/>
            <person name="Surzycki R."/>
            <person name="Thebault P."/>
            <person name="Vandenbol M."/>
            <person name="Vorhoelter F.J."/>
            <person name="Weidner S."/>
            <person name="Wells D.H."/>
            <person name="Wong K."/>
            <person name="Yeh K.-C."/>
            <person name="Batut J."/>
        </authorList>
    </citation>
    <scope>NUCLEOTIDE SEQUENCE [LARGE SCALE GENOMIC DNA]</scope>
    <source>
        <strain evidence="3">1021</strain>
        <plasmid evidence="3">Plasmid pSymA</plasmid>
    </source>
</reference>
<organism evidence="2 3">
    <name type="scientific">Rhizobium meliloti (strain 1021)</name>
    <name type="common">Ensifer meliloti</name>
    <name type="synonym">Sinorhizobium meliloti</name>
    <dbReference type="NCBI Taxonomy" id="266834"/>
    <lineage>
        <taxon>Bacteria</taxon>
        <taxon>Pseudomonadati</taxon>
        <taxon>Pseudomonadota</taxon>
        <taxon>Alphaproteobacteria</taxon>
        <taxon>Hyphomicrobiales</taxon>
        <taxon>Rhizobiaceae</taxon>
        <taxon>Sinorhizobium/Ensifer group</taxon>
        <taxon>Sinorhizobium</taxon>
    </lineage>
</organism>
<dbReference type="PIR" id="D95375">
    <property type="entry name" value="D95375"/>
</dbReference>
<evidence type="ECO:0000313" key="2">
    <source>
        <dbReference type="EMBL" id="AAK65566.1"/>
    </source>
</evidence>
<dbReference type="EnsemblBacteria" id="AAK65566">
    <property type="protein sequence ID" value="AAK65566"/>
    <property type="gene ID" value="SMa1658"/>
</dbReference>
<dbReference type="KEGG" id="sme:SMa1658"/>
<dbReference type="AlphaFoldDB" id="Q92YH2"/>
<keyword evidence="2" id="KW-0614">Plasmid</keyword>
<dbReference type="HOGENOM" id="CLU_2036140_0_0_5"/>
<protein>
    <submittedName>
        <fullName evidence="2">Uncharacterized protein</fullName>
    </submittedName>
</protein>
<feature type="compositionally biased region" description="Polar residues" evidence="1">
    <location>
        <begin position="81"/>
        <end position="96"/>
    </location>
</feature>
<feature type="region of interest" description="Disordered" evidence="1">
    <location>
        <begin position="81"/>
        <end position="121"/>
    </location>
</feature>
<evidence type="ECO:0000313" key="3">
    <source>
        <dbReference type="Proteomes" id="UP000001976"/>
    </source>
</evidence>
<name>Q92YH2_RHIME</name>
<evidence type="ECO:0000256" key="1">
    <source>
        <dbReference type="SAM" id="MobiDB-lite"/>
    </source>
</evidence>
<sequence>MHGLSRGCWRSVLVRSHNVSSGTNKGLRGTGTGNVIFVEAKTRTLVSLRRSLQRGNRVFANFWIRLVQIEATADHCAAATGVTSSGRSDSLAQPRQSRPCRPGQLDRGSGFAARGVTLVGP</sequence>
<keyword evidence="3" id="KW-1185">Reference proteome</keyword>
<geneLocation type="plasmid" evidence="2 3">
    <name>pSymA</name>
</geneLocation>
<accession>Q92YH2</accession>
<proteinExistence type="predicted"/>
<dbReference type="EMBL" id="AE006469">
    <property type="protein sequence ID" value="AAK65566.1"/>
    <property type="molecule type" value="Genomic_DNA"/>
</dbReference>